<dbReference type="PANTHER" id="PTHR43005:SF1">
    <property type="entry name" value="SPERMIDINE_PUTRESCINE TRANSPORT SYSTEM PERMEASE PROTEIN"/>
    <property type="match status" value="1"/>
</dbReference>
<dbReference type="EMBL" id="CP073347">
    <property type="protein sequence ID" value="UTW11220.1"/>
    <property type="molecule type" value="Genomic_DNA"/>
</dbReference>
<dbReference type="Pfam" id="PF00528">
    <property type="entry name" value="BPD_transp_1"/>
    <property type="match status" value="1"/>
</dbReference>
<keyword evidence="10" id="KW-1185">Reference proteome</keyword>
<keyword evidence="6 7" id="KW-0472">Membrane</keyword>
<evidence type="ECO:0000256" key="6">
    <source>
        <dbReference type="ARBA" id="ARBA00023136"/>
    </source>
</evidence>
<proteinExistence type="inferred from homology"/>
<keyword evidence="2 7" id="KW-0813">Transport</keyword>
<keyword evidence="5 7" id="KW-1133">Transmembrane helix</keyword>
<reference evidence="9" key="1">
    <citation type="submission" date="2021-04" db="EMBL/GenBank/DDBJ databases">
        <title>Oceanospirillales bacteria with DddD are important DMSP degraders in coastal seawater.</title>
        <authorList>
            <person name="Liu J."/>
        </authorList>
    </citation>
    <scope>NUCLEOTIDE SEQUENCE</scope>
    <source>
        <strain evidence="9">D13-1</strain>
    </source>
</reference>
<feature type="transmembrane region" description="Helical" evidence="7">
    <location>
        <begin position="146"/>
        <end position="170"/>
    </location>
</feature>
<dbReference type="Proteomes" id="UP001058461">
    <property type="component" value="Chromosome"/>
</dbReference>
<evidence type="ECO:0000256" key="7">
    <source>
        <dbReference type="RuleBase" id="RU363032"/>
    </source>
</evidence>
<comment type="subcellular location">
    <subcellularLocation>
        <location evidence="1 7">Cell membrane</location>
        <topology evidence="1 7">Multi-pass membrane protein</topology>
    </subcellularLocation>
</comment>
<evidence type="ECO:0000256" key="2">
    <source>
        <dbReference type="ARBA" id="ARBA00022448"/>
    </source>
</evidence>
<feature type="transmembrane region" description="Helical" evidence="7">
    <location>
        <begin position="64"/>
        <end position="84"/>
    </location>
</feature>
<dbReference type="CDD" id="cd06261">
    <property type="entry name" value="TM_PBP2"/>
    <property type="match status" value="1"/>
</dbReference>
<organism evidence="9 10">
    <name type="scientific">Marinobacterium rhizophilum</name>
    <dbReference type="NCBI Taxonomy" id="420402"/>
    <lineage>
        <taxon>Bacteria</taxon>
        <taxon>Pseudomonadati</taxon>
        <taxon>Pseudomonadota</taxon>
        <taxon>Gammaproteobacteria</taxon>
        <taxon>Oceanospirillales</taxon>
        <taxon>Oceanospirillaceae</taxon>
        <taxon>Marinobacterium</taxon>
    </lineage>
</organism>
<accession>A0ABY5HFT1</accession>
<feature type="transmembrane region" description="Helical" evidence="7">
    <location>
        <begin position="7"/>
        <end position="28"/>
    </location>
</feature>
<dbReference type="SUPFAM" id="SSF161098">
    <property type="entry name" value="MetI-like"/>
    <property type="match status" value="1"/>
</dbReference>
<sequence>MNNTKWLPYCLLAPSALFMAIFFLYPFLQIFAGAFVDSGGDVSMGNFSQIMNDFNFMPALKNTLLLTAVVVPVQLVMAIGMALMVGKMNKGRDNILYIWTIPLGISDLAAGIIWLAILEQFGFLNSFMHAINLIDGPASWLNYQNAVALFFAVAVAEIWRGTAILLVILVSGLGLIPKEYDEAGQIFGANYWQRLWKITLPLLRPSIQSALILRTLLALEVFAVVMLLGGADMPVLMSETFNWQFTYRDTGAASAYAVLIMVISVVITGFYIKLLNVPKEAQG</sequence>
<feature type="domain" description="ABC transmembrane type-1" evidence="8">
    <location>
        <begin position="60"/>
        <end position="271"/>
    </location>
</feature>
<evidence type="ECO:0000313" key="10">
    <source>
        <dbReference type="Proteomes" id="UP001058461"/>
    </source>
</evidence>
<dbReference type="InterPro" id="IPR035906">
    <property type="entry name" value="MetI-like_sf"/>
</dbReference>
<evidence type="ECO:0000259" key="8">
    <source>
        <dbReference type="PROSITE" id="PS50928"/>
    </source>
</evidence>
<keyword evidence="4 7" id="KW-0812">Transmembrane</keyword>
<dbReference type="RefSeq" id="WP_255853258.1">
    <property type="nucleotide sequence ID" value="NZ_CP073347.1"/>
</dbReference>
<gene>
    <name evidence="9" type="ORF">KDW95_18400</name>
</gene>
<keyword evidence="3" id="KW-1003">Cell membrane</keyword>
<dbReference type="Gene3D" id="1.10.3720.10">
    <property type="entry name" value="MetI-like"/>
    <property type="match status" value="1"/>
</dbReference>
<evidence type="ECO:0000256" key="5">
    <source>
        <dbReference type="ARBA" id="ARBA00022989"/>
    </source>
</evidence>
<dbReference type="PANTHER" id="PTHR43005">
    <property type="entry name" value="BLR7065 PROTEIN"/>
    <property type="match status" value="1"/>
</dbReference>
<dbReference type="PROSITE" id="PS50928">
    <property type="entry name" value="ABC_TM1"/>
    <property type="match status" value="1"/>
</dbReference>
<dbReference type="InterPro" id="IPR000515">
    <property type="entry name" value="MetI-like"/>
</dbReference>
<protein>
    <submittedName>
        <fullName evidence="9">Sugar ABC transporter permease</fullName>
    </submittedName>
</protein>
<feature type="transmembrane region" description="Helical" evidence="7">
    <location>
        <begin position="211"/>
        <end position="231"/>
    </location>
</feature>
<evidence type="ECO:0000256" key="1">
    <source>
        <dbReference type="ARBA" id="ARBA00004651"/>
    </source>
</evidence>
<feature type="transmembrane region" description="Helical" evidence="7">
    <location>
        <begin position="251"/>
        <end position="272"/>
    </location>
</feature>
<name>A0ABY5HFT1_9GAMM</name>
<evidence type="ECO:0000256" key="3">
    <source>
        <dbReference type="ARBA" id="ARBA00022475"/>
    </source>
</evidence>
<feature type="transmembrane region" description="Helical" evidence="7">
    <location>
        <begin position="96"/>
        <end position="117"/>
    </location>
</feature>
<evidence type="ECO:0000256" key="4">
    <source>
        <dbReference type="ARBA" id="ARBA00022692"/>
    </source>
</evidence>
<comment type="similarity">
    <text evidence="7">Belongs to the binding-protein-dependent transport system permease family.</text>
</comment>
<evidence type="ECO:0000313" key="9">
    <source>
        <dbReference type="EMBL" id="UTW11220.1"/>
    </source>
</evidence>